<organism evidence="3 4">
    <name type="scientific">Musa balbisiana</name>
    <name type="common">Banana</name>
    <dbReference type="NCBI Taxonomy" id="52838"/>
    <lineage>
        <taxon>Eukaryota</taxon>
        <taxon>Viridiplantae</taxon>
        <taxon>Streptophyta</taxon>
        <taxon>Embryophyta</taxon>
        <taxon>Tracheophyta</taxon>
        <taxon>Spermatophyta</taxon>
        <taxon>Magnoliopsida</taxon>
        <taxon>Liliopsida</taxon>
        <taxon>Zingiberales</taxon>
        <taxon>Musaceae</taxon>
        <taxon>Musa</taxon>
    </lineage>
</organism>
<evidence type="ECO:0000313" key="3">
    <source>
        <dbReference type="EMBL" id="THU61483.1"/>
    </source>
</evidence>
<accession>A0A4S8JHI6</accession>
<evidence type="ECO:0000256" key="2">
    <source>
        <dbReference type="SAM" id="Phobius"/>
    </source>
</evidence>
<gene>
    <name evidence="3" type="ORF">C4D60_Mb07t23750</name>
</gene>
<name>A0A4S8JHI6_MUSBA</name>
<dbReference type="EMBL" id="PYDT01000005">
    <property type="protein sequence ID" value="THU61483.1"/>
    <property type="molecule type" value="Genomic_DNA"/>
</dbReference>
<feature type="region of interest" description="Disordered" evidence="1">
    <location>
        <begin position="36"/>
        <end position="58"/>
    </location>
</feature>
<proteinExistence type="predicted"/>
<feature type="compositionally biased region" description="Basic and acidic residues" evidence="1">
    <location>
        <begin position="41"/>
        <end position="54"/>
    </location>
</feature>
<keyword evidence="2" id="KW-0812">Transmembrane</keyword>
<keyword evidence="4" id="KW-1185">Reference proteome</keyword>
<evidence type="ECO:0000313" key="4">
    <source>
        <dbReference type="Proteomes" id="UP000317650"/>
    </source>
</evidence>
<sequence length="86" mass="10099">MGERRLDSCVKKCWFRRIREFIRGLLGLRCDAVRVGHHRTSASERSERDRETTRRRATAAAGSERAFLRRMPLILFVLILVLNDGW</sequence>
<protein>
    <submittedName>
        <fullName evidence="3">Uncharacterized protein</fullName>
    </submittedName>
</protein>
<feature type="transmembrane region" description="Helical" evidence="2">
    <location>
        <begin position="66"/>
        <end position="83"/>
    </location>
</feature>
<dbReference type="Proteomes" id="UP000317650">
    <property type="component" value="Chromosome 7"/>
</dbReference>
<reference evidence="3 4" key="1">
    <citation type="journal article" date="2019" name="Nat. Plants">
        <title>Genome sequencing of Musa balbisiana reveals subgenome evolution and function divergence in polyploid bananas.</title>
        <authorList>
            <person name="Yao X."/>
        </authorList>
    </citation>
    <scope>NUCLEOTIDE SEQUENCE [LARGE SCALE GENOMIC DNA]</scope>
    <source>
        <strain evidence="4">cv. DH-PKW</strain>
        <tissue evidence="3">Leaves</tissue>
    </source>
</reference>
<evidence type="ECO:0000256" key="1">
    <source>
        <dbReference type="SAM" id="MobiDB-lite"/>
    </source>
</evidence>
<comment type="caution">
    <text evidence="3">The sequence shown here is derived from an EMBL/GenBank/DDBJ whole genome shotgun (WGS) entry which is preliminary data.</text>
</comment>
<keyword evidence="2" id="KW-0472">Membrane</keyword>
<dbReference type="AlphaFoldDB" id="A0A4S8JHI6"/>
<keyword evidence="2" id="KW-1133">Transmembrane helix</keyword>